<dbReference type="Gene3D" id="1.10.260.40">
    <property type="entry name" value="lambda repressor-like DNA-binding domains"/>
    <property type="match status" value="1"/>
</dbReference>
<organism evidence="2 3">
    <name type="scientific">Pseudobutyrivibrio xylanivorans</name>
    <dbReference type="NCBI Taxonomy" id="185007"/>
    <lineage>
        <taxon>Bacteria</taxon>
        <taxon>Bacillati</taxon>
        <taxon>Bacillota</taxon>
        <taxon>Clostridia</taxon>
        <taxon>Lachnospirales</taxon>
        <taxon>Lachnospiraceae</taxon>
        <taxon>Pseudobutyrivibrio</taxon>
    </lineage>
</organism>
<name>A0A1G5S1I4_PSEXY</name>
<reference evidence="2 3" key="1">
    <citation type="submission" date="2016-10" db="EMBL/GenBank/DDBJ databases">
        <authorList>
            <person name="de Groot N.N."/>
        </authorList>
    </citation>
    <scope>NUCLEOTIDE SEQUENCE [LARGE SCALE GENOMIC DNA]</scope>
    <source>
        <strain evidence="2 3">DSM 10317</strain>
    </source>
</reference>
<protein>
    <submittedName>
        <fullName evidence="2">Putative transcriptional regulator</fullName>
    </submittedName>
</protein>
<feature type="domain" description="HTH cro/C1-type" evidence="1">
    <location>
        <begin position="11"/>
        <end position="41"/>
    </location>
</feature>
<dbReference type="CDD" id="cd00093">
    <property type="entry name" value="HTH_XRE"/>
    <property type="match status" value="1"/>
</dbReference>
<evidence type="ECO:0000259" key="1">
    <source>
        <dbReference type="PROSITE" id="PS50943"/>
    </source>
</evidence>
<accession>A0A1G5S1I4</accession>
<gene>
    <name evidence="2" type="ORF">SAMN02910350_01968</name>
</gene>
<proteinExistence type="predicted"/>
<dbReference type="InterPro" id="IPR010982">
    <property type="entry name" value="Lambda_DNA-bd_dom_sf"/>
</dbReference>
<dbReference type="Pfam" id="PF01381">
    <property type="entry name" value="HTH_3"/>
    <property type="match status" value="1"/>
</dbReference>
<dbReference type="RefSeq" id="WP_028247448.1">
    <property type="nucleotide sequence ID" value="NZ_FMWK01000010.1"/>
</dbReference>
<dbReference type="PROSITE" id="PS50943">
    <property type="entry name" value="HTH_CROC1"/>
    <property type="match status" value="1"/>
</dbReference>
<sequence>MIKEQVNGADIRRLRLKLGCTQKDFAKLICSSKPTIERWEREPEGIITGPVVALVRILENRPSLAKDYLEVPEKELPIRMWYMNKNRPCTLIDVDDASQQIFVKNYVDDIMFRAFGVNNQPNYADYLEFIESRCFPRNRDKNKIILEELGLLFYDPFLIVKKTEGRMAEDDFWIHIEE</sequence>
<dbReference type="AlphaFoldDB" id="A0A1G5S1I4"/>
<evidence type="ECO:0000313" key="2">
    <source>
        <dbReference type="EMBL" id="SCZ79780.1"/>
    </source>
</evidence>
<dbReference type="SUPFAM" id="SSF47413">
    <property type="entry name" value="lambda repressor-like DNA-binding domains"/>
    <property type="match status" value="1"/>
</dbReference>
<dbReference type="InterPro" id="IPR001387">
    <property type="entry name" value="Cro/C1-type_HTH"/>
</dbReference>
<evidence type="ECO:0000313" key="3">
    <source>
        <dbReference type="Proteomes" id="UP000199428"/>
    </source>
</evidence>
<dbReference type="Proteomes" id="UP000199428">
    <property type="component" value="Unassembled WGS sequence"/>
</dbReference>
<dbReference type="EMBL" id="FMWK01000010">
    <property type="protein sequence ID" value="SCZ79780.1"/>
    <property type="molecule type" value="Genomic_DNA"/>
</dbReference>
<dbReference type="GO" id="GO:0003677">
    <property type="term" value="F:DNA binding"/>
    <property type="evidence" value="ECO:0007669"/>
    <property type="project" value="InterPro"/>
</dbReference>